<dbReference type="InterPro" id="IPR010982">
    <property type="entry name" value="Lambda_DNA-bd_dom_sf"/>
</dbReference>
<evidence type="ECO:0008006" key="2">
    <source>
        <dbReference type="Google" id="ProtNLM"/>
    </source>
</evidence>
<accession>A0A382IEM9</accession>
<organism evidence="1">
    <name type="scientific">marine metagenome</name>
    <dbReference type="NCBI Taxonomy" id="408172"/>
    <lineage>
        <taxon>unclassified sequences</taxon>
        <taxon>metagenomes</taxon>
        <taxon>ecological metagenomes</taxon>
    </lineage>
</organism>
<dbReference type="EMBL" id="UINC01066734">
    <property type="protein sequence ID" value="SVB97742.1"/>
    <property type="molecule type" value="Genomic_DNA"/>
</dbReference>
<evidence type="ECO:0000313" key="1">
    <source>
        <dbReference type="EMBL" id="SVB97742.1"/>
    </source>
</evidence>
<dbReference type="PANTHER" id="PTHR34475">
    <property type="match status" value="1"/>
</dbReference>
<gene>
    <name evidence="1" type="ORF">METZ01_LOCUS250596</name>
</gene>
<dbReference type="Gene3D" id="1.10.260.40">
    <property type="entry name" value="lambda repressor-like DNA-binding domains"/>
    <property type="match status" value="1"/>
</dbReference>
<sequence length="275" mass="31586">MADFYKILKDTRIQRGIELEEIQTRTKINIKFLNAIENGEFDLLPEPYIRLFLRAYSTEIGLDPEKLLNQFEQIINEKSPKLKESGKNKNPVKYLTTPKPKSEKKIIHTDKSPKINRGKIIKSLILLSCWIFGLIIIHKITNSSVVPPPPDIQLSATEFINNLNTRYEIGDLEEHLLEFKPPYSLTIKTVSQLSVFTSSDSTSFSRIILNSGEHKPFYIDSTLTLILEHTQNVTLSIRGESEEITLNQSQNFINPVKIRITGDPPTYSVRKYIQK</sequence>
<dbReference type="GO" id="GO:0003677">
    <property type="term" value="F:DNA binding"/>
    <property type="evidence" value="ECO:0007669"/>
    <property type="project" value="InterPro"/>
</dbReference>
<protein>
    <recommendedName>
        <fullName evidence="2">HTH cro/C1-type domain-containing protein</fullName>
    </recommendedName>
</protein>
<reference evidence="1" key="1">
    <citation type="submission" date="2018-05" db="EMBL/GenBank/DDBJ databases">
        <authorList>
            <person name="Lanie J.A."/>
            <person name="Ng W.-L."/>
            <person name="Kazmierczak K.M."/>
            <person name="Andrzejewski T.M."/>
            <person name="Davidsen T.M."/>
            <person name="Wayne K.J."/>
            <person name="Tettelin H."/>
            <person name="Glass J.I."/>
            <person name="Rusch D."/>
            <person name="Podicherti R."/>
            <person name="Tsui H.-C.T."/>
            <person name="Winkler M.E."/>
        </authorList>
    </citation>
    <scope>NUCLEOTIDE SEQUENCE</scope>
</reference>
<name>A0A382IEM9_9ZZZZ</name>
<dbReference type="Pfam" id="PF13413">
    <property type="entry name" value="HTH_25"/>
    <property type="match status" value="1"/>
</dbReference>
<dbReference type="PANTHER" id="PTHR34475:SF1">
    <property type="entry name" value="CYTOSKELETON PROTEIN RODZ"/>
    <property type="match status" value="1"/>
</dbReference>
<dbReference type="AlphaFoldDB" id="A0A382IEM9"/>
<dbReference type="InterPro" id="IPR050400">
    <property type="entry name" value="Bact_Cytoskel_RodZ"/>
</dbReference>
<proteinExistence type="predicted"/>